<dbReference type="Proteomes" id="UP000054921">
    <property type="component" value="Unassembled WGS sequence"/>
</dbReference>
<name>A0A0W0SG60_9GAMM</name>
<evidence type="ECO:0000313" key="1">
    <source>
        <dbReference type="EMBL" id="KTC82446.1"/>
    </source>
</evidence>
<evidence type="ECO:0000313" key="2">
    <source>
        <dbReference type="Proteomes" id="UP000054921"/>
    </source>
</evidence>
<comment type="caution">
    <text evidence="1">The sequence shown here is derived from an EMBL/GenBank/DDBJ whole genome shotgun (WGS) entry which is preliminary data.</text>
</comment>
<protein>
    <submittedName>
        <fullName evidence="1">Uncharacterized protein</fullName>
    </submittedName>
</protein>
<dbReference type="STRING" id="28084.Lche_0710"/>
<sequence>MRHSAQWLDSRFRGNDIHLFNKALVEAMETDPLQEMLMNGRGMRIKLKSVSICEFFK</sequence>
<dbReference type="PATRIC" id="fig|28084.5.peg.762"/>
<reference evidence="1 2" key="1">
    <citation type="submission" date="2015-11" db="EMBL/GenBank/DDBJ databases">
        <title>Genomic analysis of 38 Legionella species identifies large and diverse effector repertoires.</title>
        <authorList>
            <person name="Burstein D."/>
            <person name="Amaro F."/>
            <person name="Zusman T."/>
            <person name="Lifshitz Z."/>
            <person name="Cohen O."/>
            <person name="Gilbert J.A."/>
            <person name="Pupko T."/>
            <person name="Shuman H.A."/>
            <person name="Segal G."/>
        </authorList>
    </citation>
    <scope>NUCLEOTIDE SEQUENCE [LARGE SCALE GENOMIC DNA]</scope>
    <source>
        <strain evidence="1 2">ORW</strain>
    </source>
</reference>
<proteinExistence type="predicted"/>
<dbReference type="AlphaFoldDB" id="A0A0W0SG60"/>
<organism evidence="1 2">
    <name type="scientific">Legionella cherrii</name>
    <dbReference type="NCBI Taxonomy" id="28084"/>
    <lineage>
        <taxon>Bacteria</taxon>
        <taxon>Pseudomonadati</taxon>
        <taxon>Pseudomonadota</taxon>
        <taxon>Gammaproteobacteria</taxon>
        <taxon>Legionellales</taxon>
        <taxon>Legionellaceae</taxon>
        <taxon>Legionella</taxon>
    </lineage>
</organism>
<dbReference type="EMBL" id="LNXW01000009">
    <property type="protein sequence ID" value="KTC82446.1"/>
    <property type="molecule type" value="Genomic_DNA"/>
</dbReference>
<accession>A0A0W0SG60</accession>
<gene>
    <name evidence="1" type="ORF">Lche_0710</name>
</gene>